<proteinExistence type="predicted"/>
<organism evidence="1 2">
    <name type="scientific">Arthrobacter methylotrophus</name>
    <dbReference type="NCBI Taxonomy" id="121291"/>
    <lineage>
        <taxon>Bacteria</taxon>
        <taxon>Bacillati</taxon>
        <taxon>Actinomycetota</taxon>
        <taxon>Actinomycetes</taxon>
        <taxon>Micrococcales</taxon>
        <taxon>Micrococcaceae</taxon>
        <taxon>Arthrobacter</taxon>
    </lineage>
</organism>
<dbReference type="EMBL" id="JBHMBH010000019">
    <property type="protein sequence ID" value="MFB9714334.1"/>
    <property type="molecule type" value="Genomic_DNA"/>
</dbReference>
<dbReference type="Gene3D" id="1.25.10.10">
    <property type="entry name" value="Leucine-rich Repeat Variant"/>
    <property type="match status" value="1"/>
</dbReference>
<comment type="caution">
    <text evidence="1">The sequence shown here is derived from an EMBL/GenBank/DDBJ whole genome shotgun (WGS) entry which is preliminary data.</text>
</comment>
<dbReference type="RefSeq" id="WP_345044490.1">
    <property type="nucleotide sequence ID" value="NZ_BAABED010000001.1"/>
</dbReference>
<accession>A0ABV5URK8</accession>
<gene>
    <name evidence="1" type="ORF">ACFFPI_09385</name>
</gene>
<dbReference type="Proteomes" id="UP001589536">
    <property type="component" value="Unassembled WGS sequence"/>
</dbReference>
<protein>
    <submittedName>
        <fullName evidence="1">Uncharacterized protein</fullName>
    </submittedName>
</protein>
<keyword evidence="2" id="KW-1185">Reference proteome</keyword>
<dbReference type="InterPro" id="IPR011989">
    <property type="entry name" value="ARM-like"/>
</dbReference>
<evidence type="ECO:0000313" key="2">
    <source>
        <dbReference type="Proteomes" id="UP001589536"/>
    </source>
</evidence>
<name>A0ABV5URK8_9MICC</name>
<sequence length="129" mass="14288">MTNAREEAQDPATTPERLHELINLVGDRGNIDSDAGWCREYVAANPSASLETLIELAGDKNDFMSRLNAAKNPVLDDRTLWLLIDDPNDMVANAARERLNLAPKPRPNTIARGVHIPRIDPKTGRVIKP</sequence>
<reference evidence="1 2" key="1">
    <citation type="submission" date="2024-09" db="EMBL/GenBank/DDBJ databases">
        <authorList>
            <person name="Sun Q."/>
            <person name="Mori K."/>
        </authorList>
    </citation>
    <scope>NUCLEOTIDE SEQUENCE [LARGE SCALE GENOMIC DNA]</scope>
    <source>
        <strain evidence="1 2">JCM 13519</strain>
    </source>
</reference>
<evidence type="ECO:0000313" key="1">
    <source>
        <dbReference type="EMBL" id="MFB9714334.1"/>
    </source>
</evidence>